<gene>
    <name evidence="4" type="ORF">LTRI10_LOCUS53425</name>
</gene>
<dbReference type="FunFam" id="3.40.50.720:FF:000382">
    <property type="entry name" value="NAD(P)-binding Rossmann-fold superfamily protein"/>
    <property type="match status" value="1"/>
</dbReference>
<feature type="domain" description="NAD-dependent epimerase/dehydratase" evidence="3">
    <location>
        <begin position="8"/>
        <end position="245"/>
    </location>
</feature>
<dbReference type="InterPro" id="IPR036291">
    <property type="entry name" value="NAD(P)-bd_dom_sf"/>
</dbReference>
<dbReference type="AlphaFoldDB" id="A0AAV2GWS0"/>
<dbReference type="CDD" id="cd08958">
    <property type="entry name" value="FR_SDR_e"/>
    <property type="match status" value="1"/>
</dbReference>
<dbReference type="Pfam" id="PF01370">
    <property type="entry name" value="Epimerase"/>
    <property type="match status" value="1"/>
</dbReference>
<evidence type="ECO:0000256" key="1">
    <source>
        <dbReference type="ARBA" id="ARBA00022857"/>
    </source>
</evidence>
<dbReference type="InterPro" id="IPR050425">
    <property type="entry name" value="NAD(P)_dehydrat-like"/>
</dbReference>
<protein>
    <recommendedName>
        <fullName evidence="3">NAD-dependent epimerase/dehydratase domain-containing protein</fullName>
    </recommendedName>
</protein>
<dbReference type="SUPFAM" id="SSF51735">
    <property type="entry name" value="NAD(P)-binding Rossmann-fold domains"/>
    <property type="match status" value="1"/>
</dbReference>
<evidence type="ECO:0000259" key="3">
    <source>
        <dbReference type="Pfam" id="PF01370"/>
    </source>
</evidence>
<evidence type="ECO:0000256" key="2">
    <source>
        <dbReference type="ARBA" id="ARBA00023002"/>
    </source>
</evidence>
<evidence type="ECO:0000313" key="4">
    <source>
        <dbReference type="EMBL" id="CAL1414253.1"/>
    </source>
</evidence>
<evidence type="ECO:0000313" key="5">
    <source>
        <dbReference type="Proteomes" id="UP001497516"/>
    </source>
</evidence>
<dbReference type="GO" id="GO:0016616">
    <property type="term" value="F:oxidoreductase activity, acting on the CH-OH group of donors, NAD or NADP as acceptor"/>
    <property type="evidence" value="ECO:0007669"/>
    <property type="project" value="TreeGrafter"/>
</dbReference>
<dbReference type="Gene3D" id="3.40.50.720">
    <property type="entry name" value="NAD(P)-binding Rossmann-like Domain"/>
    <property type="match status" value="1"/>
</dbReference>
<dbReference type="PANTHER" id="PTHR10366">
    <property type="entry name" value="NAD DEPENDENT EPIMERASE/DEHYDRATASE"/>
    <property type="match status" value="1"/>
</dbReference>
<dbReference type="PANTHER" id="PTHR10366:SF776">
    <property type="entry name" value="NAD(P)-BINDING ROSSMANN-FOLD SUPERFAMILY PROTEIN"/>
    <property type="match status" value="1"/>
</dbReference>
<reference evidence="4 5" key="1">
    <citation type="submission" date="2024-04" db="EMBL/GenBank/DDBJ databases">
        <authorList>
            <person name="Fracassetti M."/>
        </authorList>
    </citation>
    <scope>NUCLEOTIDE SEQUENCE [LARGE SCALE GENOMIC DNA]</scope>
</reference>
<dbReference type="Proteomes" id="UP001497516">
    <property type="component" value="Chromosome 9"/>
</dbReference>
<keyword evidence="2" id="KW-0560">Oxidoreductase</keyword>
<dbReference type="EMBL" id="OZ034822">
    <property type="protein sequence ID" value="CAL1414253.1"/>
    <property type="molecule type" value="Genomic_DNA"/>
</dbReference>
<organism evidence="4 5">
    <name type="scientific">Linum trigynum</name>
    <dbReference type="NCBI Taxonomy" id="586398"/>
    <lineage>
        <taxon>Eukaryota</taxon>
        <taxon>Viridiplantae</taxon>
        <taxon>Streptophyta</taxon>
        <taxon>Embryophyta</taxon>
        <taxon>Tracheophyta</taxon>
        <taxon>Spermatophyta</taxon>
        <taxon>Magnoliopsida</taxon>
        <taxon>eudicotyledons</taxon>
        <taxon>Gunneridae</taxon>
        <taxon>Pentapetalae</taxon>
        <taxon>rosids</taxon>
        <taxon>fabids</taxon>
        <taxon>Malpighiales</taxon>
        <taxon>Linaceae</taxon>
        <taxon>Linum</taxon>
    </lineage>
</organism>
<dbReference type="InterPro" id="IPR001509">
    <property type="entry name" value="Epimerase_deHydtase"/>
</dbReference>
<proteinExistence type="predicted"/>
<accession>A0AAV2GWS0</accession>
<sequence>MSAAKGTVCVTGAGGFLGSWVVHLLLSKNYLVRGTVRDPLDGKYAHLKQLPNASSNLELVKADLLDYPSLVSAIQGCSGVFHVASPVPSSSVPNPLVDLIEPAVTGTLNVLKACNETKVKRAVVVSSGSALIMNPSWPDTQVIDESCWSNAEHCRATENWYCASKTEAESKALEYGKASGLDVVTVCPNVILGPILQSTVNASTLLLVKLLKEGKDMVDNRHFLVVDVRDVAEALVLAYEKPDAQGRYICSSHSVHVKDIVDVLKEKYPNYNYPKNFTEVPQKKEMSSDKLQKLGWRYRSPQETLVDAVESYKKAGLLD</sequence>
<keyword evidence="1" id="KW-0521">NADP</keyword>
<name>A0AAV2GWS0_9ROSI</name>
<keyword evidence="5" id="KW-1185">Reference proteome</keyword>